<dbReference type="EMBL" id="JABSTQ010011576">
    <property type="protein sequence ID" value="KAG0409919.1"/>
    <property type="molecule type" value="Genomic_DNA"/>
</dbReference>
<dbReference type="Proteomes" id="UP000805193">
    <property type="component" value="Unassembled WGS sequence"/>
</dbReference>
<sequence>MGELALKNHMKSAIHDANVKAAVSNPIKNFLVPSVGESSVNPTSVDPTQSQSSGLDGVCKKHELVTDAEI</sequence>
<evidence type="ECO:0000313" key="2">
    <source>
        <dbReference type="Proteomes" id="UP000805193"/>
    </source>
</evidence>
<proteinExistence type="predicted"/>
<organism evidence="1 2">
    <name type="scientific">Ixodes persulcatus</name>
    <name type="common">Taiga tick</name>
    <dbReference type="NCBI Taxonomy" id="34615"/>
    <lineage>
        <taxon>Eukaryota</taxon>
        <taxon>Metazoa</taxon>
        <taxon>Ecdysozoa</taxon>
        <taxon>Arthropoda</taxon>
        <taxon>Chelicerata</taxon>
        <taxon>Arachnida</taxon>
        <taxon>Acari</taxon>
        <taxon>Parasitiformes</taxon>
        <taxon>Ixodida</taxon>
        <taxon>Ixodoidea</taxon>
        <taxon>Ixodidae</taxon>
        <taxon>Ixodinae</taxon>
        <taxon>Ixodes</taxon>
    </lineage>
</organism>
<reference evidence="1 2" key="1">
    <citation type="journal article" date="2020" name="Cell">
        <title>Large-Scale Comparative Analyses of Tick Genomes Elucidate Their Genetic Diversity and Vector Capacities.</title>
        <authorList>
            <consortium name="Tick Genome and Microbiome Consortium (TIGMIC)"/>
            <person name="Jia N."/>
            <person name="Wang J."/>
            <person name="Shi W."/>
            <person name="Du L."/>
            <person name="Sun Y."/>
            <person name="Zhan W."/>
            <person name="Jiang J.F."/>
            <person name="Wang Q."/>
            <person name="Zhang B."/>
            <person name="Ji P."/>
            <person name="Bell-Sakyi L."/>
            <person name="Cui X.M."/>
            <person name="Yuan T.T."/>
            <person name="Jiang B.G."/>
            <person name="Yang W.F."/>
            <person name="Lam T.T."/>
            <person name="Chang Q.C."/>
            <person name="Ding S.J."/>
            <person name="Wang X.J."/>
            <person name="Zhu J.G."/>
            <person name="Ruan X.D."/>
            <person name="Zhao L."/>
            <person name="Wei J.T."/>
            <person name="Ye R.Z."/>
            <person name="Que T.C."/>
            <person name="Du C.H."/>
            <person name="Zhou Y.H."/>
            <person name="Cheng J.X."/>
            <person name="Dai P.F."/>
            <person name="Guo W.B."/>
            <person name="Han X.H."/>
            <person name="Huang E.J."/>
            <person name="Li L.F."/>
            <person name="Wei W."/>
            <person name="Gao Y.C."/>
            <person name="Liu J.Z."/>
            <person name="Shao H.Z."/>
            <person name="Wang X."/>
            <person name="Wang C.C."/>
            <person name="Yang T.C."/>
            <person name="Huo Q.B."/>
            <person name="Li W."/>
            <person name="Chen H.Y."/>
            <person name="Chen S.E."/>
            <person name="Zhou L.G."/>
            <person name="Ni X.B."/>
            <person name="Tian J.H."/>
            <person name="Sheng Y."/>
            <person name="Liu T."/>
            <person name="Pan Y.S."/>
            <person name="Xia L.Y."/>
            <person name="Li J."/>
            <person name="Zhao F."/>
            <person name="Cao W.C."/>
        </authorList>
    </citation>
    <scope>NUCLEOTIDE SEQUENCE [LARGE SCALE GENOMIC DNA]</scope>
    <source>
        <strain evidence="1">Iper-2018</strain>
    </source>
</reference>
<accession>A0AC60NS77</accession>
<protein>
    <submittedName>
        <fullName evidence="1">Uncharacterized protein</fullName>
    </submittedName>
</protein>
<keyword evidence="2" id="KW-1185">Reference proteome</keyword>
<comment type="caution">
    <text evidence="1">The sequence shown here is derived from an EMBL/GenBank/DDBJ whole genome shotgun (WGS) entry which is preliminary data.</text>
</comment>
<evidence type="ECO:0000313" key="1">
    <source>
        <dbReference type="EMBL" id="KAG0409919.1"/>
    </source>
</evidence>
<gene>
    <name evidence="1" type="ORF">HPB47_012962</name>
</gene>
<name>A0AC60NS77_IXOPE</name>
<feature type="non-terminal residue" evidence="1">
    <location>
        <position position="70"/>
    </location>
</feature>